<name>A0A4C1VC80_EUMVA</name>
<organism evidence="1 2">
    <name type="scientific">Eumeta variegata</name>
    <name type="common">Bagworm moth</name>
    <name type="synonym">Eumeta japonica</name>
    <dbReference type="NCBI Taxonomy" id="151549"/>
    <lineage>
        <taxon>Eukaryota</taxon>
        <taxon>Metazoa</taxon>
        <taxon>Ecdysozoa</taxon>
        <taxon>Arthropoda</taxon>
        <taxon>Hexapoda</taxon>
        <taxon>Insecta</taxon>
        <taxon>Pterygota</taxon>
        <taxon>Neoptera</taxon>
        <taxon>Endopterygota</taxon>
        <taxon>Lepidoptera</taxon>
        <taxon>Glossata</taxon>
        <taxon>Ditrysia</taxon>
        <taxon>Tineoidea</taxon>
        <taxon>Psychidae</taxon>
        <taxon>Oiketicinae</taxon>
        <taxon>Eumeta</taxon>
    </lineage>
</organism>
<evidence type="ECO:0000313" key="1">
    <source>
        <dbReference type="EMBL" id="GBP36229.1"/>
    </source>
</evidence>
<evidence type="ECO:0000313" key="2">
    <source>
        <dbReference type="Proteomes" id="UP000299102"/>
    </source>
</evidence>
<keyword evidence="2" id="KW-1185">Reference proteome</keyword>
<reference evidence="1 2" key="1">
    <citation type="journal article" date="2019" name="Commun. Biol.">
        <title>The bagworm genome reveals a unique fibroin gene that provides high tensile strength.</title>
        <authorList>
            <person name="Kono N."/>
            <person name="Nakamura H."/>
            <person name="Ohtoshi R."/>
            <person name="Tomita M."/>
            <person name="Numata K."/>
            <person name="Arakawa K."/>
        </authorList>
    </citation>
    <scope>NUCLEOTIDE SEQUENCE [LARGE SCALE GENOMIC DNA]</scope>
</reference>
<dbReference type="AlphaFoldDB" id="A0A4C1VC80"/>
<dbReference type="EMBL" id="BGZK01000316">
    <property type="protein sequence ID" value="GBP36229.1"/>
    <property type="molecule type" value="Genomic_DNA"/>
</dbReference>
<protein>
    <submittedName>
        <fullName evidence="1">Uncharacterized protein</fullName>
    </submittedName>
</protein>
<accession>A0A4C1VC80</accession>
<dbReference type="Proteomes" id="UP000299102">
    <property type="component" value="Unassembled WGS sequence"/>
</dbReference>
<comment type="caution">
    <text evidence="1">The sequence shown here is derived from an EMBL/GenBank/DDBJ whole genome shotgun (WGS) entry which is preliminary data.</text>
</comment>
<proteinExistence type="predicted"/>
<sequence>MKKILRNTREVRDKSKPVCTARHTPRTPAAKFRFRYNIRLKFIGTEAGAGGVNLTECFGISEPNAKVRNIHNRNELSIRRNISRLVQTFLGVKKEKKSSKCTYFRRQKANIIELIKEAPIFNHRKPMS</sequence>
<gene>
    <name evidence="1" type="ORF">EVAR_85476_1</name>
</gene>